<dbReference type="SMART" id="SM01417">
    <property type="entry name" value="Solute_trans_a"/>
    <property type="match status" value="1"/>
</dbReference>
<dbReference type="Pfam" id="PF08640">
    <property type="entry name" value="U3_assoc_6"/>
    <property type="match status" value="1"/>
</dbReference>
<accession>A0A0V1FJR4</accession>
<dbReference type="Pfam" id="PF01484">
    <property type="entry name" value="Col_cuticle_N"/>
    <property type="match status" value="1"/>
</dbReference>
<evidence type="ECO:0000256" key="11">
    <source>
        <dbReference type="SAM" id="Phobius"/>
    </source>
</evidence>
<evidence type="ECO:0000313" key="13">
    <source>
        <dbReference type="EMBL" id="KRY86033.1"/>
    </source>
</evidence>
<feature type="transmembrane region" description="Helical" evidence="11">
    <location>
        <begin position="813"/>
        <end position="839"/>
    </location>
</feature>
<dbReference type="SUPFAM" id="SSF48452">
    <property type="entry name" value="TPR-like"/>
    <property type="match status" value="1"/>
</dbReference>
<dbReference type="Pfam" id="PF03619">
    <property type="entry name" value="Solute_trans_a"/>
    <property type="match status" value="1"/>
</dbReference>
<organism evidence="13 14">
    <name type="scientific">Trichinella pseudospiralis</name>
    <name type="common">Parasitic roundworm</name>
    <dbReference type="NCBI Taxonomy" id="6337"/>
    <lineage>
        <taxon>Eukaryota</taxon>
        <taxon>Metazoa</taxon>
        <taxon>Ecdysozoa</taxon>
        <taxon>Nematoda</taxon>
        <taxon>Enoplea</taxon>
        <taxon>Dorylaimia</taxon>
        <taxon>Trichinellida</taxon>
        <taxon>Trichinellidae</taxon>
        <taxon>Trichinella</taxon>
    </lineage>
</organism>
<evidence type="ECO:0000256" key="10">
    <source>
        <dbReference type="SAM" id="MobiDB-lite"/>
    </source>
</evidence>
<evidence type="ECO:0000256" key="9">
    <source>
        <dbReference type="ARBA" id="ARBA00023242"/>
    </source>
</evidence>
<keyword evidence="7 11" id="KW-1133">Transmembrane helix</keyword>
<comment type="subcellular location">
    <subcellularLocation>
        <location evidence="1">Membrane</location>
        <topology evidence="1">Multi-pass membrane protein</topology>
    </subcellularLocation>
    <subcellularLocation>
        <location evidence="2">Nucleus</location>
        <location evidence="2">Nucleolus</location>
    </subcellularLocation>
</comment>
<feature type="transmembrane region" description="Helical" evidence="11">
    <location>
        <begin position="845"/>
        <end position="868"/>
    </location>
</feature>
<feature type="region of interest" description="Disordered" evidence="10">
    <location>
        <begin position="1177"/>
        <end position="1312"/>
    </location>
</feature>
<dbReference type="Gene3D" id="1.25.40.10">
    <property type="entry name" value="Tetratricopeptide repeat domain"/>
    <property type="match status" value="2"/>
</dbReference>
<feature type="compositionally biased region" description="Low complexity" evidence="10">
    <location>
        <begin position="1192"/>
        <end position="1204"/>
    </location>
</feature>
<dbReference type="PANTHER" id="PTHR23271:SF1">
    <property type="entry name" value="U3 SMALL NUCLEOLAR RNA-ASSOCIATED PROTEIN 6 HOMOLOG"/>
    <property type="match status" value="1"/>
</dbReference>
<feature type="compositionally biased region" description="Low complexity" evidence="10">
    <location>
        <begin position="1147"/>
        <end position="1160"/>
    </location>
</feature>
<dbReference type="InterPro" id="IPR055347">
    <property type="entry name" value="UTP6_N"/>
</dbReference>
<dbReference type="SMART" id="SM00386">
    <property type="entry name" value="HAT"/>
    <property type="match status" value="6"/>
</dbReference>
<dbReference type="Proteomes" id="UP000054995">
    <property type="component" value="Unassembled WGS sequence"/>
</dbReference>
<proteinExistence type="inferred from homology"/>
<feature type="compositionally biased region" description="Pro residues" evidence="10">
    <location>
        <begin position="1136"/>
        <end position="1145"/>
    </location>
</feature>
<feature type="transmembrane region" description="Helical" evidence="11">
    <location>
        <begin position="920"/>
        <end position="943"/>
    </location>
</feature>
<feature type="compositionally biased region" description="Pro residues" evidence="10">
    <location>
        <begin position="1182"/>
        <end position="1191"/>
    </location>
</feature>
<evidence type="ECO:0000256" key="7">
    <source>
        <dbReference type="ARBA" id="ARBA00022989"/>
    </source>
</evidence>
<evidence type="ECO:0000256" key="5">
    <source>
        <dbReference type="ARBA" id="ARBA00022692"/>
    </source>
</evidence>
<dbReference type="Pfam" id="PF24892">
    <property type="entry name" value="UTP6_C"/>
    <property type="match status" value="1"/>
</dbReference>
<dbReference type="InterPro" id="IPR008160">
    <property type="entry name" value="Collagen"/>
</dbReference>
<feature type="transmembrane region" description="Helical" evidence="11">
    <location>
        <begin position="770"/>
        <end position="792"/>
    </location>
</feature>
<evidence type="ECO:0000256" key="8">
    <source>
        <dbReference type="ARBA" id="ARBA00023136"/>
    </source>
</evidence>
<keyword evidence="14" id="KW-1185">Reference proteome</keyword>
<comment type="caution">
    <text evidence="13">The sequence shown here is derived from an EMBL/GenBank/DDBJ whole genome shotgun (WGS) entry which is preliminary data.</text>
</comment>
<dbReference type="InterPro" id="IPR003107">
    <property type="entry name" value="HAT"/>
</dbReference>
<feature type="transmembrane region" description="Helical" evidence="11">
    <location>
        <begin position="644"/>
        <end position="664"/>
    </location>
</feature>
<dbReference type="InterPro" id="IPR002486">
    <property type="entry name" value="Col_cuticle_N"/>
</dbReference>
<protein>
    <submittedName>
        <fullName evidence="13">U3 small nucleolar RNA-associated protein 6-like protein</fullName>
    </submittedName>
</protein>
<dbReference type="InterPro" id="IPR013949">
    <property type="entry name" value="Utp6"/>
</dbReference>
<feature type="transmembrane region" description="Helical" evidence="11">
    <location>
        <begin position="739"/>
        <end position="758"/>
    </location>
</feature>
<keyword evidence="6" id="KW-0677">Repeat</keyword>
<keyword evidence="5 11" id="KW-0812">Transmembrane</keyword>
<dbReference type="GO" id="GO:0030515">
    <property type="term" value="F:snoRNA binding"/>
    <property type="evidence" value="ECO:0007669"/>
    <property type="project" value="InterPro"/>
</dbReference>
<dbReference type="OrthoDB" id="28112at2759"/>
<feature type="region of interest" description="Disordered" evidence="10">
    <location>
        <begin position="1127"/>
        <end position="1165"/>
    </location>
</feature>
<dbReference type="InterPro" id="IPR005178">
    <property type="entry name" value="Ostalpha/TMEM184C"/>
</dbReference>
<dbReference type="GO" id="GO:0034388">
    <property type="term" value="C:Pwp2p-containing subcomplex of 90S preribosome"/>
    <property type="evidence" value="ECO:0007669"/>
    <property type="project" value="TreeGrafter"/>
</dbReference>
<name>A0A0V1FJR4_TRIPS</name>
<dbReference type="InterPro" id="IPR056907">
    <property type="entry name" value="UTP6_C"/>
</dbReference>
<evidence type="ECO:0000256" key="2">
    <source>
        <dbReference type="ARBA" id="ARBA00004604"/>
    </source>
</evidence>
<evidence type="ECO:0000259" key="12">
    <source>
        <dbReference type="SMART" id="SM01088"/>
    </source>
</evidence>
<keyword evidence="9" id="KW-0539">Nucleus</keyword>
<dbReference type="GO" id="GO:0032040">
    <property type="term" value="C:small-subunit processome"/>
    <property type="evidence" value="ECO:0007669"/>
    <property type="project" value="TreeGrafter"/>
</dbReference>
<feature type="compositionally biased region" description="Low complexity" evidence="10">
    <location>
        <begin position="1227"/>
        <end position="1238"/>
    </location>
</feature>
<dbReference type="InterPro" id="IPR011990">
    <property type="entry name" value="TPR-like_helical_dom_sf"/>
</dbReference>
<feature type="domain" description="Nematode cuticle collagen N-terminal" evidence="12">
    <location>
        <begin position="922"/>
        <end position="972"/>
    </location>
</feature>
<keyword evidence="4" id="KW-0698">rRNA processing</keyword>
<reference evidence="13 14" key="1">
    <citation type="submission" date="2015-01" db="EMBL/GenBank/DDBJ databases">
        <title>Evolution of Trichinella species and genotypes.</title>
        <authorList>
            <person name="Korhonen P.K."/>
            <person name="Edoardo P."/>
            <person name="Giuseppe L.R."/>
            <person name="Gasser R.B."/>
        </authorList>
    </citation>
    <scope>NUCLEOTIDE SEQUENCE [LARGE SCALE GENOMIC DNA]</scope>
    <source>
        <strain evidence="13">ISS470</strain>
    </source>
</reference>
<feature type="compositionally biased region" description="Basic and acidic residues" evidence="10">
    <location>
        <begin position="1259"/>
        <end position="1275"/>
    </location>
</feature>
<dbReference type="SMART" id="SM01088">
    <property type="entry name" value="Col_cuticle_N"/>
    <property type="match status" value="1"/>
</dbReference>
<dbReference type="GO" id="GO:0042302">
    <property type="term" value="F:structural constituent of cuticle"/>
    <property type="evidence" value="ECO:0007669"/>
    <property type="project" value="InterPro"/>
</dbReference>
<dbReference type="EMBL" id="JYDT01000078">
    <property type="protein sequence ID" value="KRY86033.1"/>
    <property type="molecule type" value="Genomic_DNA"/>
</dbReference>
<feature type="compositionally biased region" description="Low complexity" evidence="10">
    <location>
        <begin position="1277"/>
        <end position="1289"/>
    </location>
</feature>
<dbReference type="GO" id="GO:0000462">
    <property type="term" value="P:maturation of SSU-rRNA from tricistronic rRNA transcript (SSU-rRNA, 5.8S rRNA, LSU-rRNA)"/>
    <property type="evidence" value="ECO:0007669"/>
    <property type="project" value="InterPro"/>
</dbReference>
<evidence type="ECO:0000313" key="14">
    <source>
        <dbReference type="Proteomes" id="UP000054995"/>
    </source>
</evidence>
<keyword evidence="8 11" id="KW-0472">Membrane</keyword>
<evidence type="ECO:0000256" key="6">
    <source>
        <dbReference type="ARBA" id="ARBA00022737"/>
    </source>
</evidence>
<dbReference type="Pfam" id="PF01391">
    <property type="entry name" value="Collagen"/>
    <property type="match status" value="2"/>
</dbReference>
<comment type="similarity">
    <text evidence="3">Belongs to the UTP6 family.</text>
</comment>
<evidence type="ECO:0000256" key="1">
    <source>
        <dbReference type="ARBA" id="ARBA00004141"/>
    </source>
</evidence>
<dbReference type="PANTHER" id="PTHR23271">
    <property type="entry name" value="HEPATOCELLULAR CARCINOMA-ASSOCIATED ANTIGEN 66"/>
    <property type="match status" value="1"/>
</dbReference>
<evidence type="ECO:0000256" key="3">
    <source>
        <dbReference type="ARBA" id="ARBA00010734"/>
    </source>
</evidence>
<dbReference type="GO" id="GO:0016020">
    <property type="term" value="C:membrane"/>
    <property type="evidence" value="ECO:0007669"/>
    <property type="project" value="UniProtKB-SubCell"/>
</dbReference>
<sequence length="1321" mass="149767">MSEFVQLHLEEFLPVFEHLEHLHLFNKNEIRRVIKKLKYYEYKQQKRYKTKEDLLNLIKYLCAFYSLIRERRSVIKVFSNKEEIEFILAGRIENLYRVACRRHPDDENIWLARIQFAEKRKMFHAVSKLYLHMLQLHTRKPNLWLLAAKWEFEKNGSCQNARLLLQRAIRFNEKSKKIWIEYFRFELLYIEKLYQRYLLIRSSGDGEKDIEEEFNFDKYLKLPEIIFLNAAKAVPNDLKLCQQFLNIAGMFPFTEELKKRITKFLEANFDDEEFADWHIRRKYEQSLGLDGLIMKMDNAHVIFNSCIQLYEEEIQKKRNEKIWKLYINFCRDIFHSTPSGEQLKVESYKRMFLGYATCCRLFSENFNFFLEWACVCPNLKCKMNVLKFAISKHPRMVEFWLLLLRIVDKLKLPVEETMALLQRAVKSVAEKDAFPIWKAVINWYSCNAPSKLEEQLESALLSTSIVSNYAKLVYLKNASQSVEADALVNIRKLFNRLRLIAPNELKFYRFYINIELSQNLKSSKHIRSAYEFALLDHGKDCLKIWLEYMQFETDCTEGDPCRCSTIYSQALKNLRPDLVKQFVECYTLLVANGASCAACANAEFWHFYGRNNRQNIDDANLVDVSCHLHFIIKYVSSIEQRWRMIWLLQIFLTISVCSCVGMCVPRTIAVCEIMMLFSFAQCLFKYVHFVVGCFDGEENMTFRLEGDYINYREPQFCCICCPCLPVKVITRDRIRTIRWLIYQNAILLPISYFLALLVKLDKFDEISISYPIIITVTTVSALVAAYGTILLSKISLLLLKDYCLTALKVNIQLLILFFNFQMPLFRLLTVGTITCNGIIPAYDRSFMWSQVLLVTECLVLSYVLCWLLRPCVNKAFDLYPVHLPKRLPVYVDVTTSIDDGIMLDPEDGLTMHCQESSAKYASIVAAIFGGMAILVCICVAPQICFDVQDIWLEIDEEMKEFRVTSDQIWKELMHLSLPRSRRNAYAGSIAQSSAPGYVPVANILVPSYGTVMDLEDSNNWPSTNYQSTVNKVEIPASSSGLYGKPAQREFSSNSKIEVTEAYSIASNSRDEFEAESSLGEHDKDATVGNGSLFTDLASNEGSGGIDQLLREDEETSAHFTKPSCKCSQTMASRCPAGPPGPPGMPGIPGENGEPGKPGLPGKDGRVVVYEPEAQPCLKCPAEPGPPGPPGIQGPQGLSGSPGNPGMHGRNGSPGKPGDMGPPGTPGPKGKVGVKGPSGMDKRTIRGKKGLPGIPGKPGEPGEKGKPGKDGSDGARGDPGPSGLTGLPGPKGKEGKSGPMGQIGIPGPDATYCPCPARQNHL</sequence>
<gene>
    <name evidence="13" type="primary">UTP6</name>
    <name evidence="13" type="ORF">T4D_14319</name>
</gene>
<evidence type="ECO:0000256" key="4">
    <source>
        <dbReference type="ARBA" id="ARBA00022552"/>
    </source>
</evidence>